<name>G3AU08_SPAPN</name>
<dbReference type="SUPFAM" id="SSF57850">
    <property type="entry name" value="RING/U-box"/>
    <property type="match status" value="1"/>
</dbReference>
<dbReference type="Gene3D" id="3.30.40.10">
    <property type="entry name" value="Zinc/RING finger domain, C3HC4 (zinc finger)"/>
    <property type="match status" value="1"/>
</dbReference>
<dbReference type="GO" id="GO:0061630">
    <property type="term" value="F:ubiquitin protein ligase activity"/>
    <property type="evidence" value="ECO:0007669"/>
    <property type="project" value="TreeGrafter"/>
</dbReference>
<evidence type="ECO:0000256" key="1">
    <source>
        <dbReference type="PROSITE-ProRule" id="PRU00175"/>
    </source>
</evidence>
<proteinExistence type="predicted"/>
<dbReference type="OrthoDB" id="8062037at2759"/>
<dbReference type="GO" id="GO:0006511">
    <property type="term" value="P:ubiquitin-dependent protein catabolic process"/>
    <property type="evidence" value="ECO:0007669"/>
    <property type="project" value="TreeGrafter"/>
</dbReference>
<protein>
    <recommendedName>
        <fullName evidence="3">RING-type domain-containing protein</fullName>
    </recommendedName>
</protein>
<reference evidence="4 5" key="1">
    <citation type="journal article" date="2011" name="Proc. Natl. Acad. Sci. U.S.A.">
        <title>Comparative genomics of xylose-fermenting fungi for enhanced biofuel production.</title>
        <authorList>
            <person name="Wohlbach D.J."/>
            <person name="Kuo A."/>
            <person name="Sato T.K."/>
            <person name="Potts K.M."/>
            <person name="Salamov A.A."/>
            <person name="LaButti K.M."/>
            <person name="Sun H."/>
            <person name="Clum A."/>
            <person name="Pangilinan J.L."/>
            <person name="Lindquist E.A."/>
            <person name="Lucas S."/>
            <person name="Lapidus A."/>
            <person name="Jin M."/>
            <person name="Gunawan C."/>
            <person name="Balan V."/>
            <person name="Dale B.E."/>
            <person name="Jeffries T.W."/>
            <person name="Zinkel R."/>
            <person name="Barry K.W."/>
            <person name="Grigoriev I.V."/>
            <person name="Gasch A.P."/>
        </authorList>
    </citation>
    <scope>NUCLEOTIDE SEQUENCE [LARGE SCALE GENOMIC DNA]</scope>
    <source>
        <strain evidence="5">NRRL Y-27907 / 11-Y1</strain>
    </source>
</reference>
<organism evidence="5">
    <name type="scientific">Spathaspora passalidarum (strain NRRL Y-27907 / 11-Y1)</name>
    <dbReference type="NCBI Taxonomy" id="619300"/>
    <lineage>
        <taxon>Eukaryota</taxon>
        <taxon>Fungi</taxon>
        <taxon>Dikarya</taxon>
        <taxon>Ascomycota</taxon>
        <taxon>Saccharomycotina</taxon>
        <taxon>Pichiomycetes</taxon>
        <taxon>Debaryomycetaceae</taxon>
        <taxon>Spathaspora</taxon>
    </lineage>
</organism>
<dbReference type="SMART" id="SM00184">
    <property type="entry name" value="RING"/>
    <property type="match status" value="1"/>
</dbReference>
<keyword evidence="1" id="KW-0863">Zinc-finger</keyword>
<feature type="region of interest" description="Disordered" evidence="2">
    <location>
        <begin position="167"/>
        <end position="194"/>
    </location>
</feature>
<gene>
    <name evidence="4" type="ORF">SPAPADRAFT_63231</name>
</gene>
<keyword evidence="1" id="KW-0479">Metal-binding</keyword>
<dbReference type="Proteomes" id="UP000000709">
    <property type="component" value="Unassembled WGS sequence"/>
</dbReference>
<dbReference type="PANTHER" id="PTHR22765">
    <property type="entry name" value="RING FINGER AND PROTEASE ASSOCIATED DOMAIN-CONTAINING"/>
    <property type="match status" value="1"/>
</dbReference>
<evidence type="ECO:0000256" key="2">
    <source>
        <dbReference type="SAM" id="MobiDB-lite"/>
    </source>
</evidence>
<dbReference type="AlphaFoldDB" id="G3AU08"/>
<dbReference type="RefSeq" id="XP_007377355.1">
    <property type="nucleotide sequence ID" value="XM_007377293.1"/>
</dbReference>
<dbReference type="Pfam" id="PF13639">
    <property type="entry name" value="zf-RING_2"/>
    <property type="match status" value="1"/>
</dbReference>
<feature type="compositionally biased region" description="Low complexity" evidence="2">
    <location>
        <begin position="174"/>
        <end position="185"/>
    </location>
</feature>
<keyword evidence="1" id="KW-0862">Zinc</keyword>
<dbReference type="CDD" id="cd16473">
    <property type="entry name" value="RING-H2_RNF103"/>
    <property type="match status" value="1"/>
</dbReference>
<accession>G3AU08</accession>
<dbReference type="eggNOG" id="KOG4628">
    <property type="taxonomic scope" value="Eukaryota"/>
</dbReference>
<dbReference type="InParanoid" id="G3AU08"/>
<dbReference type="InterPro" id="IPR001841">
    <property type="entry name" value="Znf_RING"/>
</dbReference>
<feature type="non-terminal residue" evidence="4">
    <location>
        <position position="277"/>
    </location>
</feature>
<evidence type="ECO:0000313" key="5">
    <source>
        <dbReference type="Proteomes" id="UP000000709"/>
    </source>
</evidence>
<dbReference type="InterPro" id="IPR051826">
    <property type="entry name" value="E3_ubiquitin-ligase_domain"/>
</dbReference>
<dbReference type="EMBL" id="GL996505">
    <property type="protein sequence ID" value="EGW30384.1"/>
    <property type="molecule type" value="Genomic_DNA"/>
</dbReference>
<dbReference type="PANTHER" id="PTHR22765:SF416">
    <property type="entry name" value="E3 UBIQUITIN-PROTEIN LIGASE GODZILLA"/>
    <property type="match status" value="1"/>
</dbReference>
<evidence type="ECO:0000259" key="3">
    <source>
        <dbReference type="PROSITE" id="PS50089"/>
    </source>
</evidence>
<dbReference type="InterPro" id="IPR013083">
    <property type="entry name" value="Znf_RING/FYVE/PHD"/>
</dbReference>
<dbReference type="KEGG" id="spaa:SPAPADRAFT_63231"/>
<dbReference type="GO" id="GO:0008270">
    <property type="term" value="F:zinc ion binding"/>
    <property type="evidence" value="ECO:0007669"/>
    <property type="project" value="UniProtKB-KW"/>
</dbReference>
<feature type="domain" description="RING-type" evidence="3">
    <location>
        <begin position="115"/>
        <end position="157"/>
    </location>
</feature>
<keyword evidence="5" id="KW-1185">Reference proteome</keyword>
<evidence type="ECO:0000313" key="4">
    <source>
        <dbReference type="EMBL" id="EGW30384.1"/>
    </source>
</evidence>
<dbReference type="GeneID" id="18874653"/>
<dbReference type="GO" id="GO:0005737">
    <property type="term" value="C:cytoplasm"/>
    <property type="evidence" value="ECO:0007669"/>
    <property type="project" value="TreeGrafter"/>
</dbReference>
<dbReference type="HOGENOM" id="CLU_1006701_0_0_1"/>
<sequence>MKKLSMREVELLFPVKTYYDWLHGGKERDSEQREDMLREAEVETNVPRPSDVNTTVHVNDEAELVHTLTNTTTIDQGTTPVKRDMKEIDITDDQSQESSENEKELHSLHFTSGSCAICLEQIEDEESVRGLICGHVFHSDCLDPWLTKRRACCPMCKRDYLFKRDYHNNEDSNDNNNNNNNNSTNAEEDDDDDEEDQFYNLNAEELRDDPTLQAMLQELIPTSARVRILMNDSRYAHLNLEENATRIANMKYGKFFKVVWWKLMGISKRDFFNWAVL</sequence>
<dbReference type="PROSITE" id="PS50089">
    <property type="entry name" value="ZF_RING_2"/>
    <property type="match status" value="1"/>
</dbReference>